<reference evidence="1 2" key="1">
    <citation type="submission" date="2017-11" db="EMBL/GenBank/DDBJ databases">
        <title>Revising the taxonomy of the Acinetobacter lwoffii group: the description of Acinetobacter pseudolwoffii sp. nov. and emended description of Acinetobacter lwoffii.</title>
        <authorList>
            <person name="Nemec A."/>
            <person name="Radolfova-Krizova L."/>
        </authorList>
    </citation>
    <scope>NUCLEOTIDE SEQUENCE [LARGE SCALE GENOMIC DNA]</scope>
    <source>
        <strain evidence="1 2">ANC 5044</strain>
    </source>
</reference>
<evidence type="ECO:0000313" key="1">
    <source>
        <dbReference type="EMBL" id="PJO74892.1"/>
    </source>
</evidence>
<comment type="caution">
    <text evidence="1">The sequence shown here is derived from an EMBL/GenBank/DDBJ whole genome shotgun (WGS) entry which is preliminary data.</text>
</comment>
<protein>
    <submittedName>
        <fullName evidence="1">Uncharacterized protein</fullName>
    </submittedName>
</protein>
<accession>A0A2H9YQG8</accession>
<gene>
    <name evidence="1" type="ORF">CWI32_10880</name>
</gene>
<dbReference type="Proteomes" id="UP000243446">
    <property type="component" value="Unassembled WGS sequence"/>
</dbReference>
<name>A0A2H9YQG8_9GAMM</name>
<organism evidence="1 2">
    <name type="scientific">Acinetobacter pseudolwoffii</name>
    <dbReference type="NCBI Taxonomy" id="2053287"/>
    <lineage>
        <taxon>Bacteria</taxon>
        <taxon>Pseudomonadati</taxon>
        <taxon>Pseudomonadota</taxon>
        <taxon>Gammaproteobacteria</taxon>
        <taxon>Moraxellales</taxon>
        <taxon>Moraxellaceae</taxon>
        <taxon>Acinetobacter</taxon>
    </lineage>
</organism>
<proteinExistence type="predicted"/>
<dbReference type="GeneID" id="97176155"/>
<dbReference type="AlphaFoldDB" id="A0A2H9YQG8"/>
<dbReference type="RefSeq" id="WP_004278836.1">
    <property type="nucleotide sequence ID" value="NZ_CBDBYO010000007.1"/>
</dbReference>
<dbReference type="EMBL" id="PHRG01000005">
    <property type="protein sequence ID" value="PJO74892.1"/>
    <property type="molecule type" value="Genomic_DNA"/>
</dbReference>
<evidence type="ECO:0000313" key="2">
    <source>
        <dbReference type="Proteomes" id="UP000243446"/>
    </source>
</evidence>
<sequence>MLVKIEDGFYLNSQHIIAVHVSKNPENGLLEISIQYTPHSIQQVGEYKKVFQSQLDAEIFLSELNQKLR</sequence>